<dbReference type="SMART" id="SM00028">
    <property type="entry name" value="TPR"/>
    <property type="match status" value="2"/>
</dbReference>
<dbReference type="Gene3D" id="1.25.40.10">
    <property type="entry name" value="Tetratricopeptide repeat domain"/>
    <property type="match status" value="1"/>
</dbReference>
<evidence type="ECO:0000313" key="2">
    <source>
        <dbReference type="Proteomes" id="UP000092124"/>
    </source>
</evidence>
<dbReference type="AlphaFoldDB" id="A0A1A6GYF8"/>
<reference evidence="1 2" key="1">
    <citation type="submission" date="2016-06" db="EMBL/GenBank/DDBJ databases">
        <title>The Draft Genome Sequence and Annotation of the Desert Woodrat Neotoma lepida.</title>
        <authorList>
            <person name="Campbell M."/>
            <person name="Oakeson K.F."/>
            <person name="Yandell M."/>
            <person name="Halpert J.R."/>
            <person name="Dearing D."/>
        </authorList>
    </citation>
    <scope>NUCLEOTIDE SEQUENCE [LARGE SCALE GENOMIC DNA]</scope>
    <source>
        <strain evidence="1">417</strain>
        <tissue evidence="1">Liver</tissue>
    </source>
</reference>
<name>A0A1A6GYF8_NEOLE</name>
<dbReference type="InterPro" id="IPR011990">
    <property type="entry name" value="TPR-like_helical_dom_sf"/>
</dbReference>
<evidence type="ECO:0000313" key="1">
    <source>
        <dbReference type="EMBL" id="OBS70645.1"/>
    </source>
</evidence>
<keyword evidence="2" id="KW-1185">Reference proteome</keyword>
<comment type="caution">
    <text evidence="1">The sequence shown here is derived from an EMBL/GenBank/DDBJ whole genome shotgun (WGS) entry which is preliminary data.</text>
</comment>
<dbReference type="Pfam" id="PF13424">
    <property type="entry name" value="TPR_12"/>
    <property type="match status" value="1"/>
</dbReference>
<dbReference type="Proteomes" id="UP000092124">
    <property type="component" value="Unassembled WGS sequence"/>
</dbReference>
<sequence length="377" mass="42592">MDANNKTRSDSIPGIVLRAVHSLAFALTAIPATVYTTSLTFKQAVGLTFVKYWVALWKKAVLIQDGYQADTEGAKLAKQTIKRTVKRKRSFFLSIRLSKLTKDFTTKLEDNVYENMQESQEVHMPSHLDEVIAAVSVTSKKRIPNKLLQTALFQPPREKLRLCEERAKSYSSSHELRTGLSLQAKQHAEKAKEILANSIESPHHDNTEMIKCSIELFYTMGRALLALQKFKEASENLIKAEKLSKEMLQCGNIIKDEWVEIQARIKLSFAQLYQSQKRSKEALPFYQKALEYTEVVKDEKSLDCVPVLRELAGVEQALGFHDAAINHFSQIVKHLVSIDAYQKAKQEKQITTFRFVDMGAAAFGPFAGVEDRGPPLA</sequence>
<protein>
    <submittedName>
        <fullName evidence="1">Uncharacterized protein</fullName>
    </submittedName>
</protein>
<dbReference type="OrthoDB" id="9986634at2759"/>
<dbReference type="PANTHER" id="PTHR14485">
    <property type="entry name" value="TETRATRICOPEPTIDE REPEAT PROTEIN 23"/>
    <property type="match status" value="1"/>
</dbReference>
<organism evidence="1 2">
    <name type="scientific">Neotoma lepida</name>
    <name type="common">Desert woodrat</name>
    <dbReference type="NCBI Taxonomy" id="56216"/>
    <lineage>
        <taxon>Eukaryota</taxon>
        <taxon>Metazoa</taxon>
        <taxon>Chordata</taxon>
        <taxon>Craniata</taxon>
        <taxon>Vertebrata</taxon>
        <taxon>Euteleostomi</taxon>
        <taxon>Mammalia</taxon>
        <taxon>Eutheria</taxon>
        <taxon>Euarchontoglires</taxon>
        <taxon>Glires</taxon>
        <taxon>Rodentia</taxon>
        <taxon>Myomorpha</taxon>
        <taxon>Muroidea</taxon>
        <taxon>Cricetidae</taxon>
        <taxon>Neotominae</taxon>
        <taxon>Neotoma</taxon>
    </lineage>
</organism>
<dbReference type="InterPro" id="IPR042621">
    <property type="entry name" value="TTC23/TTC23L"/>
</dbReference>
<dbReference type="SUPFAM" id="SSF48452">
    <property type="entry name" value="TPR-like"/>
    <property type="match status" value="1"/>
</dbReference>
<dbReference type="InterPro" id="IPR019734">
    <property type="entry name" value="TPR_rpt"/>
</dbReference>
<dbReference type="STRING" id="56216.A0A1A6GYF8"/>
<proteinExistence type="predicted"/>
<dbReference type="EMBL" id="LZPO01066289">
    <property type="protein sequence ID" value="OBS70645.1"/>
    <property type="molecule type" value="Genomic_DNA"/>
</dbReference>
<accession>A0A1A6GYF8</accession>
<dbReference type="PANTHER" id="PTHR14485:SF3">
    <property type="entry name" value="TETRATRICOPEPTIDE REPEAT PROTEIN 23"/>
    <property type="match status" value="1"/>
</dbReference>
<gene>
    <name evidence="1" type="ORF">A6R68_00813</name>
</gene>